<reference evidence="1 2" key="1">
    <citation type="journal article" date="2018" name="Front. Plant Sci.">
        <title>Red Clover (Trifolium pratense) and Zigzag Clover (T. medium) - A Picture of Genomic Similarities and Differences.</title>
        <authorList>
            <person name="Dluhosova J."/>
            <person name="Istvanek J."/>
            <person name="Nedelnik J."/>
            <person name="Repkova J."/>
        </authorList>
    </citation>
    <scope>NUCLEOTIDE SEQUENCE [LARGE SCALE GENOMIC DNA]</scope>
    <source>
        <strain evidence="2">cv. 10/8</strain>
        <tissue evidence="1">Leaf</tissue>
    </source>
</reference>
<dbReference type="AlphaFoldDB" id="A0A392NLZ0"/>
<feature type="non-terminal residue" evidence="1">
    <location>
        <position position="1"/>
    </location>
</feature>
<sequence>HVQRKPLKHRDYEVNLESSLGKTQVVTPVAPLSQQWPFHHVSRDSVPMDSSVAISSCVL</sequence>
<keyword evidence="2" id="KW-1185">Reference proteome</keyword>
<proteinExistence type="predicted"/>
<organism evidence="1 2">
    <name type="scientific">Trifolium medium</name>
    <dbReference type="NCBI Taxonomy" id="97028"/>
    <lineage>
        <taxon>Eukaryota</taxon>
        <taxon>Viridiplantae</taxon>
        <taxon>Streptophyta</taxon>
        <taxon>Embryophyta</taxon>
        <taxon>Tracheophyta</taxon>
        <taxon>Spermatophyta</taxon>
        <taxon>Magnoliopsida</taxon>
        <taxon>eudicotyledons</taxon>
        <taxon>Gunneridae</taxon>
        <taxon>Pentapetalae</taxon>
        <taxon>rosids</taxon>
        <taxon>fabids</taxon>
        <taxon>Fabales</taxon>
        <taxon>Fabaceae</taxon>
        <taxon>Papilionoideae</taxon>
        <taxon>50 kb inversion clade</taxon>
        <taxon>NPAAA clade</taxon>
        <taxon>Hologalegina</taxon>
        <taxon>IRL clade</taxon>
        <taxon>Trifolieae</taxon>
        <taxon>Trifolium</taxon>
    </lineage>
</organism>
<name>A0A392NLZ0_9FABA</name>
<evidence type="ECO:0000313" key="2">
    <source>
        <dbReference type="Proteomes" id="UP000265520"/>
    </source>
</evidence>
<dbReference type="EMBL" id="LXQA010044553">
    <property type="protein sequence ID" value="MCI00898.1"/>
    <property type="molecule type" value="Genomic_DNA"/>
</dbReference>
<protein>
    <submittedName>
        <fullName evidence="1">Zinc finger matrin-type protein 2</fullName>
    </submittedName>
</protein>
<evidence type="ECO:0000313" key="1">
    <source>
        <dbReference type="EMBL" id="MCI00898.1"/>
    </source>
</evidence>
<accession>A0A392NLZ0</accession>
<comment type="caution">
    <text evidence="1">The sequence shown here is derived from an EMBL/GenBank/DDBJ whole genome shotgun (WGS) entry which is preliminary data.</text>
</comment>
<dbReference type="Proteomes" id="UP000265520">
    <property type="component" value="Unassembled WGS sequence"/>
</dbReference>